<reference evidence="1" key="1">
    <citation type="journal article" date="2021" name="Genome Biol. Evol.">
        <title>A High-Quality Reference Genome for a Parasitic Bivalve with Doubly Uniparental Inheritance (Bivalvia: Unionida).</title>
        <authorList>
            <person name="Smith C.H."/>
        </authorList>
    </citation>
    <scope>NUCLEOTIDE SEQUENCE</scope>
    <source>
        <strain evidence="1">CHS0354</strain>
    </source>
</reference>
<accession>A0AAE0S9K7</accession>
<dbReference type="EMBL" id="JAEAOA010001201">
    <property type="protein sequence ID" value="KAK3587856.1"/>
    <property type="molecule type" value="Genomic_DNA"/>
</dbReference>
<reference evidence="1" key="2">
    <citation type="journal article" date="2021" name="Genome Biol. Evol.">
        <title>Developing a high-quality reference genome for a parasitic bivalve with doubly uniparental inheritance (Bivalvia: Unionida).</title>
        <authorList>
            <person name="Smith C.H."/>
        </authorList>
    </citation>
    <scope>NUCLEOTIDE SEQUENCE</scope>
    <source>
        <strain evidence="1">CHS0354</strain>
        <tissue evidence="1">Mantle</tissue>
    </source>
</reference>
<dbReference type="AlphaFoldDB" id="A0AAE0S9K7"/>
<comment type="caution">
    <text evidence="1">The sequence shown here is derived from an EMBL/GenBank/DDBJ whole genome shotgun (WGS) entry which is preliminary data.</text>
</comment>
<dbReference type="Proteomes" id="UP001195483">
    <property type="component" value="Unassembled WGS sequence"/>
</dbReference>
<sequence length="101" mass="11707">MGSKYKRTISVEAEFSCSPIAVQDRLLVRFGILPWCSTIDYVLQIKRAPPREEFYFLVLFNHTWKVVCQLLEDKGLVYVVGKGCHTKSELNVGFYCTSDHW</sequence>
<keyword evidence="2" id="KW-1185">Reference proteome</keyword>
<evidence type="ECO:0000313" key="2">
    <source>
        <dbReference type="Proteomes" id="UP001195483"/>
    </source>
</evidence>
<name>A0AAE0S9K7_9BIVA</name>
<evidence type="ECO:0000313" key="1">
    <source>
        <dbReference type="EMBL" id="KAK3587856.1"/>
    </source>
</evidence>
<reference evidence="1" key="3">
    <citation type="submission" date="2023-05" db="EMBL/GenBank/DDBJ databases">
        <authorList>
            <person name="Smith C.H."/>
        </authorList>
    </citation>
    <scope>NUCLEOTIDE SEQUENCE</scope>
    <source>
        <strain evidence="1">CHS0354</strain>
        <tissue evidence="1">Mantle</tissue>
    </source>
</reference>
<protein>
    <submittedName>
        <fullName evidence="1">Uncharacterized protein</fullName>
    </submittedName>
</protein>
<proteinExistence type="predicted"/>
<organism evidence="1 2">
    <name type="scientific">Potamilus streckersoni</name>
    <dbReference type="NCBI Taxonomy" id="2493646"/>
    <lineage>
        <taxon>Eukaryota</taxon>
        <taxon>Metazoa</taxon>
        <taxon>Spiralia</taxon>
        <taxon>Lophotrochozoa</taxon>
        <taxon>Mollusca</taxon>
        <taxon>Bivalvia</taxon>
        <taxon>Autobranchia</taxon>
        <taxon>Heteroconchia</taxon>
        <taxon>Palaeoheterodonta</taxon>
        <taxon>Unionida</taxon>
        <taxon>Unionoidea</taxon>
        <taxon>Unionidae</taxon>
        <taxon>Ambleminae</taxon>
        <taxon>Lampsilini</taxon>
        <taxon>Potamilus</taxon>
    </lineage>
</organism>
<gene>
    <name evidence="1" type="ORF">CHS0354_019727</name>
</gene>